<dbReference type="InterPro" id="IPR050708">
    <property type="entry name" value="T6SS_VgrG/RHS"/>
</dbReference>
<reference evidence="1 2" key="1">
    <citation type="submission" date="2020-07" db="EMBL/GenBank/DDBJ databases">
        <title>Endozoicomonas sp. nov., isolated from sediment.</title>
        <authorList>
            <person name="Gu T."/>
        </authorList>
    </citation>
    <scope>NUCLEOTIDE SEQUENCE [LARGE SCALE GENOMIC DNA]</scope>
    <source>
        <strain evidence="1 2">SM1973</strain>
    </source>
</reference>
<proteinExistence type="predicted"/>
<dbReference type="PANTHER" id="PTHR32305:SF15">
    <property type="entry name" value="PROTEIN RHSA-RELATED"/>
    <property type="match status" value="1"/>
</dbReference>
<dbReference type="Proteomes" id="UP000569732">
    <property type="component" value="Unassembled WGS sequence"/>
</dbReference>
<dbReference type="SUPFAM" id="SSF69255">
    <property type="entry name" value="gp5 N-terminal domain-like"/>
    <property type="match status" value="1"/>
</dbReference>
<dbReference type="NCBIfam" id="TIGR03361">
    <property type="entry name" value="VI_Rhs_Vgr"/>
    <property type="match status" value="1"/>
</dbReference>
<dbReference type="Gene3D" id="2.40.50.230">
    <property type="entry name" value="Gp5 N-terminal domain"/>
    <property type="match status" value="1"/>
</dbReference>
<sequence length="416" mass="48078">MPVAANRSQFTIKVSGCKEELRVVSFSGTENLSDTYSFNVFVVCENPALDFKQLYQQAALLTLLDEQQSRFIHGEVSQFKQLTVGRRFSRYQLQIVPKLWFLKFRATSQIFQQLTTPEIIKQALENANISGENYEFRLANSYQPRIYCVQSQETDYDFICRLMAEEGIHFHFEHQAERHTLIFGDSKPAFTFVEGKSIIFKAKSSMVAEQDTTFSLSLKRAVGIGKVSLRDYDFTNPRLDLEVSQNTEHYQQLERYHYPGQYLRPDAGNKHSKRQLEADQASQVNMVGKSTSVRLIAGYRVQLQQHPTKRLNQEIIIKQVKHVGEQPQAEEEEATTNRGSQYHNSFTAMPAEQPFRIKSQQTKLHLKGLQTAIVSGPAGEEIYTNEYGQIKIQFQWDRQGQNDENTSKWVRVIHNW</sequence>
<dbReference type="Gene3D" id="4.10.220.110">
    <property type="match status" value="1"/>
</dbReference>
<dbReference type="Gene3D" id="3.55.50.10">
    <property type="entry name" value="Baseplate protein-like domains"/>
    <property type="match status" value="1"/>
</dbReference>
<dbReference type="InterPro" id="IPR037026">
    <property type="entry name" value="Vgr_OB-fold_dom_sf"/>
</dbReference>
<dbReference type="InterPro" id="IPR006533">
    <property type="entry name" value="T6SS_Vgr_RhsGE"/>
</dbReference>
<gene>
    <name evidence="1" type="primary">tssI</name>
    <name evidence="1" type="ORF">H0A36_25660</name>
</gene>
<protein>
    <submittedName>
        <fullName evidence="1">Type VI secretion system tip protein VgrG</fullName>
    </submittedName>
</protein>
<evidence type="ECO:0000313" key="2">
    <source>
        <dbReference type="Proteomes" id="UP000569732"/>
    </source>
</evidence>
<dbReference type="PANTHER" id="PTHR32305">
    <property type="match status" value="1"/>
</dbReference>
<accession>A0A853IJ26</accession>
<dbReference type="InterPro" id="IPR017847">
    <property type="entry name" value="T6SS_RhsGE_Vgr_subset"/>
</dbReference>
<organism evidence="1 2">
    <name type="scientific">Spartinivicinus marinus</name>
    <dbReference type="NCBI Taxonomy" id="2994442"/>
    <lineage>
        <taxon>Bacteria</taxon>
        <taxon>Pseudomonadati</taxon>
        <taxon>Pseudomonadota</taxon>
        <taxon>Gammaproteobacteria</taxon>
        <taxon>Oceanospirillales</taxon>
        <taxon>Zooshikellaceae</taxon>
        <taxon>Spartinivicinus</taxon>
    </lineage>
</organism>
<dbReference type="RefSeq" id="WP_180571400.1">
    <property type="nucleotide sequence ID" value="NZ_JACCKB010000081.1"/>
</dbReference>
<dbReference type="Pfam" id="PF05954">
    <property type="entry name" value="Phage_GPD"/>
    <property type="match status" value="1"/>
</dbReference>
<name>A0A853IJ26_9GAMM</name>
<dbReference type="Gene3D" id="2.30.110.50">
    <property type="match status" value="1"/>
</dbReference>
<dbReference type="NCBIfam" id="TIGR01646">
    <property type="entry name" value="vgr_GE"/>
    <property type="match status" value="1"/>
</dbReference>
<dbReference type="AlphaFoldDB" id="A0A853IJ26"/>
<dbReference type="SUPFAM" id="SSF69279">
    <property type="entry name" value="Phage tail proteins"/>
    <property type="match status" value="2"/>
</dbReference>
<dbReference type="EMBL" id="JACCKB010000081">
    <property type="protein sequence ID" value="NYZ69407.1"/>
    <property type="molecule type" value="Genomic_DNA"/>
</dbReference>
<feature type="non-terminal residue" evidence="1">
    <location>
        <position position="416"/>
    </location>
</feature>
<keyword evidence="2" id="KW-1185">Reference proteome</keyword>
<evidence type="ECO:0000313" key="1">
    <source>
        <dbReference type="EMBL" id="NYZ69407.1"/>
    </source>
</evidence>
<comment type="caution">
    <text evidence="1">The sequence shown here is derived from an EMBL/GenBank/DDBJ whole genome shotgun (WGS) entry which is preliminary data.</text>
</comment>